<dbReference type="Proteomes" id="UP000008988">
    <property type="component" value="Unassembled WGS sequence"/>
</dbReference>
<accession>B5VPK1</accession>
<reference evidence="1 2" key="1">
    <citation type="journal article" date="2008" name="FEMS Yeast Res.">
        <title>Comparative genome analysis of a Saccharomyces cerevisiae wine strain.</title>
        <authorList>
            <person name="Borneman A.R."/>
            <person name="Forgan A.H."/>
            <person name="Pretorius I.S."/>
            <person name="Chambers P.J."/>
        </authorList>
    </citation>
    <scope>NUCLEOTIDE SEQUENCE [LARGE SCALE GENOMIC DNA]</scope>
    <source>
        <strain evidence="1 2">AWRI1631</strain>
    </source>
</reference>
<sequence>MRKKVAYYGEQVKSQLQTGNLFGRETDEKQMRIFGLGKREFLYHLWFYKENQE</sequence>
<proteinExistence type="predicted"/>
<evidence type="ECO:0000313" key="1">
    <source>
        <dbReference type="EMBL" id="EDZ70145.1"/>
    </source>
</evidence>
<name>B5VPK1_YEAS6</name>
<comment type="caution">
    <text evidence="1">The sequence shown here is derived from an EMBL/GenBank/DDBJ whole genome shotgun (WGS) entry which is preliminary data.</text>
</comment>
<evidence type="ECO:0000313" key="2">
    <source>
        <dbReference type="Proteomes" id="UP000008988"/>
    </source>
</evidence>
<organism evidence="1 2">
    <name type="scientific">Saccharomyces cerevisiae (strain AWRI1631)</name>
    <name type="common">Baker's yeast</name>
    <dbReference type="NCBI Taxonomy" id="545124"/>
    <lineage>
        <taxon>Eukaryota</taxon>
        <taxon>Fungi</taxon>
        <taxon>Dikarya</taxon>
        <taxon>Ascomycota</taxon>
        <taxon>Saccharomycotina</taxon>
        <taxon>Saccharomycetes</taxon>
        <taxon>Saccharomycetales</taxon>
        <taxon>Saccharomycetaceae</taxon>
        <taxon>Saccharomyces</taxon>
    </lineage>
</organism>
<dbReference type="EMBL" id="ABSV01001815">
    <property type="protein sequence ID" value="EDZ70145.1"/>
    <property type="molecule type" value="Genomic_DNA"/>
</dbReference>
<gene>
    <name evidence="1" type="ORF">AWRI1631_132140</name>
</gene>
<protein>
    <submittedName>
        <fullName evidence="1">Uncharacterized protein</fullName>
    </submittedName>
</protein>
<dbReference type="AlphaFoldDB" id="B5VPK1"/>